<sequence>MLPTQVLGVICTTDITGDKQMFHDIAALKAILDTLPDSEAKWLTSVDLDGFTVVPLENLFMRFYVSLLQTLRHMPEDGRVIIVICGHSERDTGDVYVGPDQQGYWKSSVYSNEVGLAVKEVSCGLRPDQVLVVPLLCNGSSLWQRQLWTLLAADQDRRLLPTDHFEQISAILLQSDGRCTSAAHPVKPTPPPPPPTTPLDPATSHELEALCRRAVAFHIQNTGNAVATMTGALDMLKGRAERLCPQRQHQLLAELRGWTRDCARAERIAEEFGWTMTNPRRAEQWPLGNGSTEMAEAQAAGAKIRDEFRLDLARGRWSSSPGSWLAAAWRTAGKPLVEEEDWARAVAVSLGK</sequence>
<dbReference type="RefSeq" id="XP_037213414.1">
    <property type="nucleotide sequence ID" value="XM_037370413.1"/>
</dbReference>
<protein>
    <submittedName>
        <fullName evidence="2">Glycoside hydrolase family 76 protein</fullName>
    </submittedName>
</protein>
<keyword evidence="2" id="KW-0378">Hydrolase</keyword>
<keyword evidence="3" id="KW-1185">Reference proteome</keyword>
<dbReference type="EMBL" id="JACAZF010000017">
    <property type="protein sequence ID" value="KAF7289383.1"/>
    <property type="molecule type" value="Genomic_DNA"/>
</dbReference>
<reference evidence="2" key="1">
    <citation type="submission" date="2020-05" db="EMBL/GenBank/DDBJ databases">
        <title>Mycena genomes resolve the evolution of fungal bioluminescence.</title>
        <authorList>
            <person name="Tsai I.J."/>
        </authorList>
    </citation>
    <scope>NUCLEOTIDE SEQUENCE</scope>
    <source>
        <strain evidence="2">171206Taipei</strain>
    </source>
</reference>
<accession>A0A8H6VTD9</accession>
<dbReference type="Proteomes" id="UP000636479">
    <property type="component" value="Unassembled WGS sequence"/>
</dbReference>
<dbReference type="GeneID" id="59352929"/>
<feature type="compositionally biased region" description="Pro residues" evidence="1">
    <location>
        <begin position="187"/>
        <end position="198"/>
    </location>
</feature>
<dbReference type="GO" id="GO:0016787">
    <property type="term" value="F:hydrolase activity"/>
    <property type="evidence" value="ECO:0007669"/>
    <property type="project" value="UniProtKB-KW"/>
</dbReference>
<evidence type="ECO:0000313" key="3">
    <source>
        <dbReference type="Proteomes" id="UP000636479"/>
    </source>
</evidence>
<gene>
    <name evidence="2" type="ORF">MIND_01400700</name>
</gene>
<comment type="caution">
    <text evidence="2">The sequence shown here is derived from an EMBL/GenBank/DDBJ whole genome shotgun (WGS) entry which is preliminary data.</text>
</comment>
<evidence type="ECO:0000313" key="2">
    <source>
        <dbReference type="EMBL" id="KAF7289383.1"/>
    </source>
</evidence>
<organism evidence="2 3">
    <name type="scientific">Mycena indigotica</name>
    <dbReference type="NCBI Taxonomy" id="2126181"/>
    <lineage>
        <taxon>Eukaryota</taxon>
        <taxon>Fungi</taxon>
        <taxon>Dikarya</taxon>
        <taxon>Basidiomycota</taxon>
        <taxon>Agaricomycotina</taxon>
        <taxon>Agaricomycetes</taxon>
        <taxon>Agaricomycetidae</taxon>
        <taxon>Agaricales</taxon>
        <taxon>Marasmiineae</taxon>
        <taxon>Mycenaceae</taxon>
        <taxon>Mycena</taxon>
    </lineage>
</organism>
<feature type="region of interest" description="Disordered" evidence="1">
    <location>
        <begin position="180"/>
        <end position="199"/>
    </location>
</feature>
<evidence type="ECO:0000256" key="1">
    <source>
        <dbReference type="SAM" id="MobiDB-lite"/>
    </source>
</evidence>
<dbReference type="AlphaFoldDB" id="A0A8H6VTD9"/>
<proteinExistence type="predicted"/>
<dbReference type="OrthoDB" id="3055657at2759"/>
<name>A0A8H6VTD9_9AGAR</name>